<comment type="caution">
    <text evidence="1">The sequence shown here is derived from an EMBL/GenBank/DDBJ whole genome shotgun (WGS) entry which is preliminary data.</text>
</comment>
<sequence>MPSIAFTPIENKRTDTAEFRRLLYFFQKLQEPRPRVLAVQRAAEHLKKDTEDVEDGSEEVIPRDLAPLAKNLAVVLRGTPREEMQNAPEALFSRPSTPRQRSKTIATPTASYTAPAWSPAVSMTPRSRFPLQAKNYVFTFKLYLHKLYDVSDWRNKVGALLAESQARYRPLADGVPAGEGTPLSPNSTAFSPPTSPTSPVFSPPTSPISPLFSPPTSPTSRTSLSPPTSPSTPGSPADRRRAMTGSKKQGQAVLGVGMPSSAAPRAVKRRIVDRRRSLTITGEQRTGGWVYDARASAVETKPRDEDIEHERRRKRVGSSLAYSEEQKIARRVSERGMLKRERIVQAGVMANKRSRVD</sequence>
<accession>A0ACB8Q940</accession>
<proteinExistence type="predicted"/>
<evidence type="ECO:0000313" key="1">
    <source>
        <dbReference type="EMBL" id="KAI0028318.1"/>
    </source>
</evidence>
<gene>
    <name evidence="1" type="ORF">K488DRAFT_73853</name>
</gene>
<dbReference type="EMBL" id="MU273764">
    <property type="protein sequence ID" value="KAI0028318.1"/>
    <property type="molecule type" value="Genomic_DNA"/>
</dbReference>
<dbReference type="Proteomes" id="UP000814128">
    <property type="component" value="Unassembled WGS sequence"/>
</dbReference>
<evidence type="ECO:0000313" key="2">
    <source>
        <dbReference type="Proteomes" id="UP000814128"/>
    </source>
</evidence>
<organism evidence="1 2">
    <name type="scientific">Vararia minispora EC-137</name>
    <dbReference type="NCBI Taxonomy" id="1314806"/>
    <lineage>
        <taxon>Eukaryota</taxon>
        <taxon>Fungi</taxon>
        <taxon>Dikarya</taxon>
        <taxon>Basidiomycota</taxon>
        <taxon>Agaricomycotina</taxon>
        <taxon>Agaricomycetes</taxon>
        <taxon>Russulales</taxon>
        <taxon>Lachnocladiaceae</taxon>
        <taxon>Vararia</taxon>
    </lineage>
</organism>
<name>A0ACB8Q940_9AGAM</name>
<keyword evidence="2" id="KW-1185">Reference proteome</keyword>
<protein>
    <submittedName>
        <fullName evidence="1">Uncharacterized protein</fullName>
    </submittedName>
</protein>
<reference evidence="1" key="1">
    <citation type="submission" date="2021-02" db="EMBL/GenBank/DDBJ databases">
        <authorList>
            <consortium name="DOE Joint Genome Institute"/>
            <person name="Ahrendt S."/>
            <person name="Looney B.P."/>
            <person name="Miyauchi S."/>
            <person name="Morin E."/>
            <person name="Drula E."/>
            <person name="Courty P.E."/>
            <person name="Chicoki N."/>
            <person name="Fauchery L."/>
            <person name="Kohler A."/>
            <person name="Kuo A."/>
            <person name="Labutti K."/>
            <person name="Pangilinan J."/>
            <person name="Lipzen A."/>
            <person name="Riley R."/>
            <person name="Andreopoulos W."/>
            <person name="He G."/>
            <person name="Johnson J."/>
            <person name="Barry K.W."/>
            <person name="Grigoriev I.V."/>
            <person name="Nagy L."/>
            <person name="Hibbett D."/>
            <person name="Henrissat B."/>
            <person name="Matheny P.B."/>
            <person name="Labbe J."/>
            <person name="Martin F."/>
        </authorList>
    </citation>
    <scope>NUCLEOTIDE SEQUENCE</scope>
    <source>
        <strain evidence="1">EC-137</strain>
    </source>
</reference>
<reference evidence="1" key="2">
    <citation type="journal article" date="2022" name="New Phytol.">
        <title>Evolutionary transition to the ectomycorrhizal habit in the genomes of a hyperdiverse lineage of mushroom-forming fungi.</title>
        <authorList>
            <person name="Looney B."/>
            <person name="Miyauchi S."/>
            <person name="Morin E."/>
            <person name="Drula E."/>
            <person name="Courty P.E."/>
            <person name="Kohler A."/>
            <person name="Kuo A."/>
            <person name="LaButti K."/>
            <person name="Pangilinan J."/>
            <person name="Lipzen A."/>
            <person name="Riley R."/>
            <person name="Andreopoulos W."/>
            <person name="He G."/>
            <person name="Johnson J."/>
            <person name="Nolan M."/>
            <person name="Tritt A."/>
            <person name="Barry K.W."/>
            <person name="Grigoriev I.V."/>
            <person name="Nagy L.G."/>
            <person name="Hibbett D."/>
            <person name="Henrissat B."/>
            <person name="Matheny P.B."/>
            <person name="Labbe J."/>
            <person name="Martin F.M."/>
        </authorList>
    </citation>
    <scope>NUCLEOTIDE SEQUENCE</scope>
    <source>
        <strain evidence="1">EC-137</strain>
    </source>
</reference>